<reference evidence="7 8" key="1">
    <citation type="submission" date="2019-11" db="EMBL/GenBank/DDBJ databases">
        <title>Draft genome of Amycolatopsis RM579.</title>
        <authorList>
            <person name="Duangmal K."/>
            <person name="Mingma R."/>
        </authorList>
    </citation>
    <scope>NUCLEOTIDE SEQUENCE [LARGE SCALE GENOMIC DNA]</scope>
    <source>
        <strain evidence="7 8">RM579</strain>
    </source>
</reference>
<comment type="caution">
    <text evidence="7">The sequence shown here is derived from an EMBL/GenBank/DDBJ whole genome shotgun (WGS) entry which is preliminary data.</text>
</comment>
<accession>A0A6N7Z4X6</accession>
<keyword evidence="8" id="KW-1185">Reference proteome</keyword>
<dbReference type="Gene3D" id="3.20.20.60">
    <property type="entry name" value="Phosphoenolpyruvate-binding domains"/>
    <property type="match status" value="1"/>
</dbReference>
<keyword evidence="3 5" id="KW-0460">Magnesium</keyword>
<name>A0A6N7Z4X6_9PSEU</name>
<feature type="domain" description="HpcH/HpaI aldolase/citrate lyase" evidence="6">
    <location>
        <begin position="23"/>
        <end position="243"/>
    </location>
</feature>
<dbReference type="SUPFAM" id="SSF51621">
    <property type="entry name" value="Phosphoenolpyruvate/pyruvate domain"/>
    <property type="match status" value="1"/>
</dbReference>
<comment type="cofactor">
    <cofactor evidence="1">
        <name>Mg(2+)</name>
        <dbReference type="ChEBI" id="CHEBI:18420"/>
    </cofactor>
</comment>
<dbReference type="InterPro" id="IPR005000">
    <property type="entry name" value="Aldolase/citrate-lyase_domain"/>
</dbReference>
<feature type="binding site" evidence="5">
    <location>
        <position position="174"/>
    </location>
    <ligand>
        <name>Mg(2+)</name>
        <dbReference type="ChEBI" id="CHEBI:18420"/>
    </ligand>
</feature>
<dbReference type="InterPro" id="IPR040442">
    <property type="entry name" value="Pyrv_kinase-like_dom_sf"/>
</dbReference>
<proteinExistence type="predicted"/>
<dbReference type="AlphaFoldDB" id="A0A6N7Z4X6"/>
<evidence type="ECO:0000259" key="6">
    <source>
        <dbReference type="Pfam" id="PF03328"/>
    </source>
</evidence>
<dbReference type="GO" id="GO:0016829">
    <property type="term" value="F:lyase activity"/>
    <property type="evidence" value="ECO:0007669"/>
    <property type="project" value="UniProtKB-KW"/>
</dbReference>
<keyword evidence="7" id="KW-0456">Lyase</keyword>
<feature type="binding site" evidence="4">
    <location>
        <position position="146"/>
    </location>
    <ligand>
        <name>substrate</name>
    </ligand>
</feature>
<dbReference type="Proteomes" id="UP000440096">
    <property type="component" value="Unassembled WGS sequence"/>
</dbReference>
<dbReference type="PANTHER" id="PTHR32308">
    <property type="entry name" value="LYASE BETA SUBUNIT, PUTATIVE (AFU_ORTHOLOGUE AFUA_4G13030)-RELATED"/>
    <property type="match status" value="1"/>
</dbReference>
<dbReference type="OrthoDB" id="5172636at2"/>
<evidence type="ECO:0000313" key="8">
    <source>
        <dbReference type="Proteomes" id="UP000440096"/>
    </source>
</evidence>
<protein>
    <submittedName>
        <fullName evidence="7">CoA ester lyase</fullName>
    </submittedName>
</protein>
<evidence type="ECO:0000256" key="3">
    <source>
        <dbReference type="ARBA" id="ARBA00022842"/>
    </source>
</evidence>
<dbReference type="InterPro" id="IPR011206">
    <property type="entry name" value="Citrate_lyase_beta/mcl1/mcl2"/>
</dbReference>
<dbReference type="PANTHER" id="PTHR32308:SF0">
    <property type="entry name" value="HPCH_HPAI ALDOLASE_CITRATE LYASE DOMAIN-CONTAINING PROTEIN"/>
    <property type="match status" value="1"/>
</dbReference>
<sequence length="317" mass="34546">MDPNRVERRGDFRMTHWDAHAIRALMFVPGSDEHKLAKVWSYGSDMTVVDLEDAVAVGQKLVARDRASAAISAYGRESVAAARVNPVESDWFEGDVSAVVLSGLDVIVLPKVETVQTLRHADAVIAAAERAAGLTVGAIRLLVSIETPIGVARCEELLAKAPDRTFTAVFGSGDFSTALGVDLTVDATEILYARSRIVIATRAAGFPAPIDGAWFSLDDDQGLEADSARSRQLGFQGRVALHPKQLDTILRSYASLDEDEEALNRRIVEAFETAEKDGVASIRVDGRFVDYPIYRLARERISRYESWRTAALDNGAV</sequence>
<evidence type="ECO:0000256" key="1">
    <source>
        <dbReference type="ARBA" id="ARBA00001946"/>
    </source>
</evidence>
<dbReference type="GO" id="GO:0006107">
    <property type="term" value="P:oxaloacetate metabolic process"/>
    <property type="evidence" value="ECO:0007669"/>
    <property type="project" value="TreeGrafter"/>
</dbReference>
<organism evidence="7 8">
    <name type="scientific">Amycolatopsis pithecellobii</name>
    <dbReference type="NCBI Taxonomy" id="664692"/>
    <lineage>
        <taxon>Bacteria</taxon>
        <taxon>Bacillati</taxon>
        <taxon>Actinomycetota</taxon>
        <taxon>Actinomycetes</taxon>
        <taxon>Pseudonocardiales</taxon>
        <taxon>Pseudonocardiaceae</taxon>
        <taxon>Amycolatopsis</taxon>
    </lineage>
</organism>
<evidence type="ECO:0000313" key="7">
    <source>
        <dbReference type="EMBL" id="MTD54366.1"/>
    </source>
</evidence>
<dbReference type="GO" id="GO:0000287">
    <property type="term" value="F:magnesium ion binding"/>
    <property type="evidence" value="ECO:0007669"/>
    <property type="project" value="TreeGrafter"/>
</dbReference>
<dbReference type="InterPro" id="IPR015813">
    <property type="entry name" value="Pyrv/PenolPyrv_kinase-like_dom"/>
</dbReference>
<dbReference type="RefSeq" id="WP_154756584.1">
    <property type="nucleotide sequence ID" value="NZ_WMBA01000011.1"/>
</dbReference>
<gene>
    <name evidence="7" type="ORF">GKO32_10325</name>
</gene>
<dbReference type="PIRSF" id="PIRSF015582">
    <property type="entry name" value="Cit_lyase_B"/>
    <property type="match status" value="1"/>
</dbReference>
<feature type="binding site" evidence="5">
    <location>
        <position position="146"/>
    </location>
    <ligand>
        <name>Mg(2+)</name>
        <dbReference type="ChEBI" id="CHEBI:18420"/>
    </ligand>
</feature>
<keyword evidence="2 5" id="KW-0479">Metal-binding</keyword>
<feature type="binding site" evidence="4">
    <location>
        <position position="83"/>
    </location>
    <ligand>
        <name>substrate</name>
    </ligand>
</feature>
<evidence type="ECO:0000256" key="2">
    <source>
        <dbReference type="ARBA" id="ARBA00022723"/>
    </source>
</evidence>
<dbReference type="EMBL" id="WMBA01000011">
    <property type="protein sequence ID" value="MTD54366.1"/>
    <property type="molecule type" value="Genomic_DNA"/>
</dbReference>
<evidence type="ECO:0000256" key="4">
    <source>
        <dbReference type="PIRSR" id="PIRSR015582-1"/>
    </source>
</evidence>
<evidence type="ECO:0000256" key="5">
    <source>
        <dbReference type="PIRSR" id="PIRSR015582-2"/>
    </source>
</evidence>
<dbReference type="Pfam" id="PF03328">
    <property type="entry name" value="HpcH_HpaI"/>
    <property type="match status" value="1"/>
</dbReference>